<feature type="transmembrane region" description="Helical" evidence="7">
    <location>
        <begin position="33"/>
        <end position="56"/>
    </location>
</feature>
<dbReference type="InterPro" id="IPR017475">
    <property type="entry name" value="EPS_sugar_tfrase"/>
</dbReference>
<keyword evidence="10" id="KW-1185">Reference proteome</keyword>
<dbReference type="RefSeq" id="WP_006718017.1">
    <property type="nucleotide sequence ID" value="NZ_CP007032.1"/>
</dbReference>
<dbReference type="Pfam" id="PF02397">
    <property type="entry name" value="Bac_transf"/>
    <property type="match status" value="1"/>
</dbReference>
<dbReference type="OrthoDB" id="9808602at2"/>
<dbReference type="HOGENOM" id="CLU_024920_1_0_9"/>
<keyword evidence="4 7" id="KW-0812">Transmembrane</keyword>
<comment type="subcellular location">
    <subcellularLocation>
        <location evidence="1">Membrane</location>
        <topology evidence="1">Multi-pass membrane protein</topology>
    </subcellularLocation>
</comment>
<dbReference type="PANTHER" id="PTHR30576:SF0">
    <property type="entry name" value="UNDECAPRENYL-PHOSPHATE N-ACETYLGALACTOSAMINYL 1-PHOSPHATE TRANSFERASE-RELATED"/>
    <property type="match status" value="1"/>
</dbReference>
<evidence type="ECO:0000256" key="1">
    <source>
        <dbReference type="ARBA" id="ARBA00004141"/>
    </source>
</evidence>
<dbReference type="STRING" id="871968.DESME_14450"/>
<organism evidence="9 10">
    <name type="scientific">Desulfitobacterium metallireducens DSM 15288</name>
    <dbReference type="NCBI Taxonomy" id="871968"/>
    <lineage>
        <taxon>Bacteria</taxon>
        <taxon>Bacillati</taxon>
        <taxon>Bacillota</taxon>
        <taxon>Clostridia</taxon>
        <taxon>Eubacteriales</taxon>
        <taxon>Desulfitobacteriaceae</taxon>
        <taxon>Desulfitobacterium</taxon>
    </lineage>
</organism>
<dbReference type="PANTHER" id="PTHR30576">
    <property type="entry name" value="COLANIC BIOSYNTHESIS UDP-GLUCOSE LIPID CARRIER TRANSFERASE"/>
    <property type="match status" value="1"/>
</dbReference>
<protein>
    <submittedName>
        <fullName evidence="9">Sugar transferase</fullName>
    </submittedName>
</protein>
<dbReference type="GO" id="GO:0016780">
    <property type="term" value="F:phosphotransferase activity, for other substituted phosphate groups"/>
    <property type="evidence" value="ECO:0007669"/>
    <property type="project" value="TreeGrafter"/>
</dbReference>
<evidence type="ECO:0000256" key="5">
    <source>
        <dbReference type="ARBA" id="ARBA00022989"/>
    </source>
</evidence>
<dbReference type="KEGG" id="dmt:DESME_14450"/>
<dbReference type="AlphaFoldDB" id="W0EFW2"/>
<evidence type="ECO:0000313" key="9">
    <source>
        <dbReference type="EMBL" id="AHF08094.1"/>
    </source>
</evidence>
<evidence type="ECO:0000256" key="4">
    <source>
        <dbReference type="ARBA" id="ARBA00022692"/>
    </source>
</evidence>
<evidence type="ECO:0000256" key="3">
    <source>
        <dbReference type="ARBA" id="ARBA00022679"/>
    </source>
</evidence>
<accession>W0EFW2</accession>
<dbReference type="NCBIfam" id="TIGR03025">
    <property type="entry name" value="EPS_sugtrans"/>
    <property type="match status" value="1"/>
</dbReference>
<evidence type="ECO:0000256" key="2">
    <source>
        <dbReference type="ARBA" id="ARBA00006464"/>
    </source>
</evidence>
<dbReference type="GO" id="GO:0016020">
    <property type="term" value="C:membrane"/>
    <property type="evidence" value="ECO:0007669"/>
    <property type="project" value="UniProtKB-SubCell"/>
</dbReference>
<proteinExistence type="inferred from homology"/>
<evidence type="ECO:0000259" key="8">
    <source>
        <dbReference type="Pfam" id="PF02397"/>
    </source>
</evidence>
<dbReference type="EMBL" id="CP007032">
    <property type="protein sequence ID" value="AHF08094.1"/>
    <property type="molecule type" value="Genomic_DNA"/>
</dbReference>
<gene>
    <name evidence="9" type="ORF">DESME_14450</name>
</gene>
<reference evidence="9 10" key="1">
    <citation type="submission" date="2013-12" db="EMBL/GenBank/DDBJ databases">
        <authorList>
            <consortium name="DOE Joint Genome Institute"/>
            <person name="Smidt H."/>
            <person name="Huntemann M."/>
            <person name="Han J."/>
            <person name="Chen A."/>
            <person name="Kyrpides N."/>
            <person name="Mavromatis K."/>
            <person name="Markowitz V."/>
            <person name="Palaniappan K."/>
            <person name="Ivanova N."/>
            <person name="Schaumberg A."/>
            <person name="Pati A."/>
            <person name="Liolios K."/>
            <person name="Nordberg H.P."/>
            <person name="Cantor M.N."/>
            <person name="Hua S.X."/>
            <person name="Woyke T."/>
        </authorList>
    </citation>
    <scope>NUCLEOTIDE SEQUENCE [LARGE SCALE GENOMIC DNA]</scope>
    <source>
        <strain evidence="10">DSM 15288</strain>
    </source>
</reference>
<evidence type="ECO:0000313" key="10">
    <source>
        <dbReference type="Proteomes" id="UP000010847"/>
    </source>
</evidence>
<keyword evidence="5 7" id="KW-1133">Transmembrane helix</keyword>
<dbReference type="eggNOG" id="COG2148">
    <property type="taxonomic scope" value="Bacteria"/>
</dbReference>
<feature type="domain" description="Bacterial sugar transferase" evidence="8">
    <location>
        <begin position="30"/>
        <end position="218"/>
    </location>
</feature>
<name>W0EFW2_9FIRM</name>
<sequence>MSQNSAARKNVHEEHKEVWKSYPRWQLAAKRGLDLLISLVLLILISPFWLLIALWIRIDSPGPVVFKQVRVGLHGETYTIYKFRTMVTNADEMMKVKLAEVKDLENFVFQDKDDPRITPSGRFLRKLSLDELPQLLNILKGNMSLVGPRPEVPELVKLYTAEQHQRLEVMPGVTGLAQVNGRSELTVGETMAYDLEYVQRWSFWFDLKILVKTFFVVLTGKGAY</sequence>
<evidence type="ECO:0000256" key="6">
    <source>
        <dbReference type="ARBA" id="ARBA00023136"/>
    </source>
</evidence>
<keyword evidence="3 9" id="KW-0808">Transferase</keyword>
<dbReference type="InterPro" id="IPR003362">
    <property type="entry name" value="Bact_transf"/>
</dbReference>
<evidence type="ECO:0000256" key="7">
    <source>
        <dbReference type="SAM" id="Phobius"/>
    </source>
</evidence>
<keyword evidence="6 7" id="KW-0472">Membrane</keyword>
<comment type="similarity">
    <text evidence="2">Belongs to the bacterial sugar transferase family.</text>
</comment>
<dbReference type="Proteomes" id="UP000010847">
    <property type="component" value="Chromosome"/>
</dbReference>